<dbReference type="InterPro" id="IPR017853">
    <property type="entry name" value="GH"/>
</dbReference>
<evidence type="ECO:0000313" key="5">
    <source>
        <dbReference type="Proteomes" id="UP000679179"/>
    </source>
</evidence>
<reference evidence="4" key="1">
    <citation type="submission" date="2021-03" db="EMBL/GenBank/DDBJ databases">
        <title>Taxonomic study of Clostridium polyendosporum from meadow-gley soil under rice.</title>
        <authorList>
            <person name="Kobayashi H."/>
            <person name="Tanizawa Y."/>
            <person name="Yagura M."/>
        </authorList>
    </citation>
    <scope>NUCLEOTIDE SEQUENCE</scope>
    <source>
        <strain evidence="4">JCM 30710</strain>
    </source>
</reference>
<keyword evidence="2" id="KW-0175">Coiled coil</keyword>
<dbReference type="Proteomes" id="UP000679179">
    <property type="component" value="Unassembled WGS sequence"/>
</dbReference>
<dbReference type="Pfam" id="PF16657">
    <property type="entry name" value="Malt_amylase_C"/>
    <property type="match status" value="1"/>
</dbReference>
<gene>
    <name evidence="4" type="ORF">CPJCM30710_11920</name>
</gene>
<dbReference type="SUPFAM" id="SSF51011">
    <property type="entry name" value="Glycosyl hydrolase domain"/>
    <property type="match status" value="1"/>
</dbReference>
<dbReference type="SUPFAM" id="SSF51445">
    <property type="entry name" value="(Trans)glycosidases"/>
    <property type="match status" value="1"/>
</dbReference>
<dbReference type="InterPro" id="IPR032091">
    <property type="entry name" value="Malt_amylase-like_C"/>
</dbReference>
<dbReference type="GO" id="GO:0005975">
    <property type="term" value="P:carbohydrate metabolic process"/>
    <property type="evidence" value="ECO:0007669"/>
    <property type="project" value="InterPro"/>
</dbReference>
<dbReference type="InterPro" id="IPR044077">
    <property type="entry name" value="Amylosucrase"/>
</dbReference>
<organism evidence="4 5">
    <name type="scientific">Clostridium polyendosporum</name>
    <dbReference type="NCBI Taxonomy" id="69208"/>
    <lineage>
        <taxon>Bacteria</taxon>
        <taxon>Bacillati</taxon>
        <taxon>Bacillota</taxon>
        <taxon>Clostridia</taxon>
        <taxon>Eubacteriales</taxon>
        <taxon>Clostridiaceae</taxon>
        <taxon>Clostridium</taxon>
    </lineage>
</organism>
<dbReference type="Pfam" id="PF00128">
    <property type="entry name" value="Alpha-amylase"/>
    <property type="match status" value="1"/>
</dbReference>
<evidence type="ECO:0000313" key="4">
    <source>
        <dbReference type="EMBL" id="GIM28526.1"/>
    </source>
</evidence>
<dbReference type="GO" id="GO:0047669">
    <property type="term" value="F:amylosucrase activity"/>
    <property type="evidence" value="ECO:0007669"/>
    <property type="project" value="InterPro"/>
</dbReference>
<comment type="similarity">
    <text evidence="1">Belongs to the glycosyl hydrolase 13 family.</text>
</comment>
<dbReference type="Gene3D" id="3.90.400.10">
    <property type="entry name" value="Oligo-1,6-glucosidase, Domain 2"/>
    <property type="match status" value="1"/>
</dbReference>
<evidence type="ECO:0000256" key="1">
    <source>
        <dbReference type="ARBA" id="ARBA00008061"/>
    </source>
</evidence>
<dbReference type="InterPro" id="IPR013780">
    <property type="entry name" value="Glyco_hydro_b"/>
</dbReference>
<name>A0A919RZE7_9CLOT</name>
<protein>
    <submittedName>
        <fullName evidence="4">Alpha-amylase</fullName>
    </submittedName>
</protein>
<feature type="domain" description="Glycosyl hydrolase family 13 catalytic" evidence="3">
    <location>
        <begin position="83"/>
        <end position="540"/>
    </location>
</feature>
<dbReference type="AlphaFoldDB" id="A0A919RZE7"/>
<dbReference type="EMBL" id="BOPZ01000007">
    <property type="protein sequence ID" value="GIM28526.1"/>
    <property type="molecule type" value="Genomic_DNA"/>
</dbReference>
<dbReference type="Gene3D" id="2.60.40.1180">
    <property type="entry name" value="Golgi alpha-mannosidase II"/>
    <property type="match status" value="1"/>
</dbReference>
<feature type="coiled-coil region" evidence="2">
    <location>
        <begin position="35"/>
        <end position="69"/>
    </location>
</feature>
<proteinExistence type="inferred from homology"/>
<evidence type="ECO:0000256" key="2">
    <source>
        <dbReference type="SAM" id="Coils"/>
    </source>
</evidence>
<dbReference type="Gene3D" id="1.10.1740.10">
    <property type="match status" value="1"/>
</dbReference>
<dbReference type="RefSeq" id="WP_212903251.1">
    <property type="nucleotide sequence ID" value="NZ_BOPZ01000007.1"/>
</dbReference>
<keyword evidence="5" id="KW-1185">Reference proteome</keyword>
<dbReference type="InterPro" id="IPR006047">
    <property type="entry name" value="GH13_cat_dom"/>
</dbReference>
<dbReference type="CDD" id="cd11324">
    <property type="entry name" value="AmyAc_Amylosucrase"/>
    <property type="match status" value="1"/>
</dbReference>
<dbReference type="PANTHER" id="PTHR10357:SF213">
    <property type="entry name" value="ALPHA AMYLASE CATALYTIC REGION"/>
    <property type="match status" value="1"/>
</dbReference>
<accession>A0A919RZE7</accession>
<dbReference type="InterPro" id="IPR045857">
    <property type="entry name" value="O16G_dom_2"/>
</dbReference>
<sequence length="628" mass="73603">MEVLNKIKTDKIFEKRLLENIGELQQDYYELYGQREDVKENFEDLIIRMAEAYNNRKKALKELDEEREQHPDWFLSQEMVGMMLYVDLFADNLKGVKEKINYLKDLGVNYVHLMPLLKMPKGKNDGGYAVSSYTNIDEKFGTMEELEALADEFRKNKMSVCLDFVLNHTSKEHTWAERAKQGEKKYQDMYFMYDTDEVPRQFEATVPEVFPKVSPGNFTYYDEFKKWVFTSFYEFQWDLNYHNPFVTNKIAEKLLFLANKGVEVLRLDAIPFMWKELWTNCRNLPQVHTVMRILRVAAKIVCPGVMFKGEAIVTPREILKYFGEGKDEGKECQTMYNASMMVLLWNSLATRDTRLMQMTLERSPKIPHTATWMNYARCHDDIGWGFENDIIKELGMDPFQHKQFIINFYKGNYPGSFAKGELYEFDEVTMDARTSGTLASLCGLEKALEEHDKYGQELAIKRILLLHSVILSYGGIPVIYSGDEIGQLNDYSYKQNAEKYADSRWLHRPKMNWEKVKNTDNLATIEGTIYKNINKMIECRKENTIFRSDNLSEPFYTGNKGVLGYFKTTGNEKLLVLANFSEYEQHVDMDILKKYYSGECVTDMLQQKKIDLNSEKIILAPYEFLWLA</sequence>
<evidence type="ECO:0000259" key="3">
    <source>
        <dbReference type="SMART" id="SM00642"/>
    </source>
</evidence>
<dbReference type="SMART" id="SM00642">
    <property type="entry name" value="Aamy"/>
    <property type="match status" value="1"/>
</dbReference>
<dbReference type="Gene3D" id="3.20.20.80">
    <property type="entry name" value="Glycosidases"/>
    <property type="match status" value="1"/>
</dbReference>
<comment type="caution">
    <text evidence="4">The sequence shown here is derived from an EMBL/GenBank/DDBJ whole genome shotgun (WGS) entry which is preliminary data.</text>
</comment>
<dbReference type="PANTHER" id="PTHR10357">
    <property type="entry name" value="ALPHA-AMYLASE FAMILY MEMBER"/>
    <property type="match status" value="1"/>
</dbReference>